<keyword evidence="2" id="KW-1185">Reference proteome</keyword>
<proteinExistence type="predicted"/>
<accession>A0ABC9X865</accession>
<reference evidence="1 2" key="1">
    <citation type="submission" date="2024-06" db="EMBL/GenBank/DDBJ databases">
        <title>The draft genome of Grus japonensis, version 3.</title>
        <authorList>
            <person name="Nabeshima K."/>
            <person name="Suzuki S."/>
            <person name="Onuma M."/>
        </authorList>
    </citation>
    <scope>NUCLEOTIDE SEQUENCE [LARGE SCALE GENOMIC DNA]</scope>
    <source>
        <strain evidence="1 2">451A</strain>
    </source>
</reference>
<evidence type="ECO:0008006" key="3">
    <source>
        <dbReference type="Google" id="ProtNLM"/>
    </source>
</evidence>
<evidence type="ECO:0000313" key="2">
    <source>
        <dbReference type="Proteomes" id="UP001623348"/>
    </source>
</evidence>
<dbReference type="AlphaFoldDB" id="A0ABC9X865"/>
<sequence>MAKANCMRFNKAQCRVLHLGHNNPRQRYRLGAEWLESCLEEKDLAVLADSRLNMSQQCAQVAKKAGSILACTRNTVASRTRAVTVPLYWALVRPHLKSCVQFWASHYKKDIEVLERVQRRAMKLVKGLEHKSDEERLRELGLFSLEKRRLRGDLTALCNYLKGNCGQVGVSLFSQVSSDRTRGNGLKLCQGRFRLEMRRNVFPQRVVNPWNRLPREAVESPSLEGFNRHVDVVLGDMG</sequence>
<protein>
    <recommendedName>
        <fullName evidence="3">Reverse transcriptase</fullName>
    </recommendedName>
</protein>
<name>A0ABC9X865_GRUJA</name>
<comment type="caution">
    <text evidence="1">The sequence shown here is derived from an EMBL/GenBank/DDBJ whole genome shotgun (WGS) entry which is preliminary data.</text>
</comment>
<organism evidence="1 2">
    <name type="scientific">Grus japonensis</name>
    <name type="common">Japanese crane</name>
    <name type="synonym">Red-crowned crane</name>
    <dbReference type="NCBI Taxonomy" id="30415"/>
    <lineage>
        <taxon>Eukaryota</taxon>
        <taxon>Metazoa</taxon>
        <taxon>Chordata</taxon>
        <taxon>Craniata</taxon>
        <taxon>Vertebrata</taxon>
        <taxon>Euteleostomi</taxon>
        <taxon>Archelosauria</taxon>
        <taxon>Archosauria</taxon>
        <taxon>Dinosauria</taxon>
        <taxon>Saurischia</taxon>
        <taxon>Theropoda</taxon>
        <taxon>Coelurosauria</taxon>
        <taxon>Aves</taxon>
        <taxon>Neognathae</taxon>
        <taxon>Neoaves</taxon>
        <taxon>Gruiformes</taxon>
        <taxon>Gruidae</taxon>
        <taxon>Grus</taxon>
    </lineage>
</organism>
<dbReference type="EMBL" id="BAAFJT010000009">
    <property type="protein sequence ID" value="GAB0193814.1"/>
    <property type="molecule type" value="Genomic_DNA"/>
</dbReference>
<evidence type="ECO:0000313" key="1">
    <source>
        <dbReference type="EMBL" id="GAB0193814.1"/>
    </source>
</evidence>
<dbReference type="PANTHER" id="PTHR33332">
    <property type="entry name" value="REVERSE TRANSCRIPTASE DOMAIN-CONTAINING PROTEIN"/>
    <property type="match status" value="1"/>
</dbReference>
<dbReference type="Proteomes" id="UP001623348">
    <property type="component" value="Unassembled WGS sequence"/>
</dbReference>
<gene>
    <name evidence="1" type="ORF">GRJ2_001846700</name>
</gene>